<feature type="region of interest" description="Disordered" evidence="1">
    <location>
        <begin position="1"/>
        <end position="21"/>
    </location>
</feature>
<dbReference type="EMBL" id="JAINUG010000106">
    <property type="protein sequence ID" value="KAJ8396471.1"/>
    <property type="molecule type" value="Genomic_DNA"/>
</dbReference>
<organism evidence="2 3">
    <name type="scientific">Aldrovandia affinis</name>
    <dbReference type="NCBI Taxonomy" id="143900"/>
    <lineage>
        <taxon>Eukaryota</taxon>
        <taxon>Metazoa</taxon>
        <taxon>Chordata</taxon>
        <taxon>Craniata</taxon>
        <taxon>Vertebrata</taxon>
        <taxon>Euteleostomi</taxon>
        <taxon>Actinopterygii</taxon>
        <taxon>Neopterygii</taxon>
        <taxon>Teleostei</taxon>
        <taxon>Notacanthiformes</taxon>
        <taxon>Halosauridae</taxon>
        <taxon>Aldrovandia</taxon>
    </lineage>
</organism>
<dbReference type="Proteomes" id="UP001221898">
    <property type="component" value="Unassembled WGS sequence"/>
</dbReference>
<gene>
    <name evidence="2" type="ORF">AAFF_G00017770</name>
</gene>
<proteinExistence type="predicted"/>
<accession>A0AAD7S811</accession>
<feature type="region of interest" description="Disordered" evidence="1">
    <location>
        <begin position="64"/>
        <end position="100"/>
    </location>
</feature>
<dbReference type="AlphaFoldDB" id="A0AAD7S811"/>
<protein>
    <submittedName>
        <fullName evidence="2">Uncharacterized protein</fullName>
    </submittedName>
</protein>
<keyword evidence="3" id="KW-1185">Reference proteome</keyword>
<sequence>MSQRPLKGGSPPALRKAGFLPAPGMLAGPWANHADRPLKIRNRASEKTIGTKSNLLSAALELAAPPLPDSKEDKAPVGEDVVRRRGAPYARHGPLDKRDG</sequence>
<evidence type="ECO:0000313" key="3">
    <source>
        <dbReference type="Proteomes" id="UP001221898"/>
    </source>
</evidence>
<evidence type="ECO:0000313" key="2">
    <source>
        <dbReference type="EMBL" id="KAJ8396471.1"/>
    </source>
</evidence>
<reference evidence="2" key="1">
    <citation type="journal article" date="2023" name="Science">
        <title>Genome structures resolve the early diversification of teleost fishes.</title>
        <authorList>
            <person name="Parey E."/>
            <person name="Louis A."/>
            <person name="Montfort J."/>
            <person name="Bouchez O."/>
            <person name="Roques C."/>
            <person name="Iampietro C."/>
            <person name="Lluch J."/>
            <person name="Castinel A."/>
            <person name="Donnadieu C."/>
            <person name="Desvignes T."/>
            <person name="Floi Bucao C."/>
            <person name="Jouanno E."/>
            <person name="Wen M."/>
            <person name="Mejri S."/>
            <person name="Dirks R."/>
            <person name="Jansen H."/>
            <person name="Henkel C."/>
            <person name="Chen W.J."/>
            <person name="Zahm M."/>
            <person name="Cabau C."/>
            <person name="Klopp C."/>
            <person name="Thompson A.W."/>
            <person name="Robinson-Rechavi M."/>
            <person name="Braasch I."/>
            <person name="Lecointre G."/>
            <person name="Bobe J."/>
            <person name="Postlethwait J.H."/>
            <person name="Berthelot C."/>
            <person name="Roest Crollius H."/>
            <person name="Guiguen Y."/>
        </authorList>
    </citation>
    <scope>NUCLEOTIDE SEQUENCE</scope>
    <source>
        <strain evidence="2">NC1722</strain>
    </source>
</reference>
<name>A0AAD7S811_9TELE</name>
<evidence type="ECO:0000256" key="1">
    <source>
        <dbReference type="SAM" id="MobiDB-lite"/>
    </source>
</evidence>
<feature type="compositionally biased region" description="Basic and acidic residues" evidence="1">
    <location>
        <begin position="69"/>
        <end position="83"/>
    </location>
</feature>
<comment type="caution">
    <text evidence="2">The sequence shown here is derived from an EMBL/GenBank/DDBJ whole genome shotgun (WGS) entry which is preliminary data.</text>
</comment>